<feature type="non-terminal residue" evidence="3">
    <location>
        <position position="1"/>
    </location>
</feature>
<dbReference type="InterPro" id="IPR001661">
    <property type="entry name" value="Glyco_hydro_37"/>
</dbReference>
<dbReference type="PATRIC" id="fig|316.110.peg.2592"/>
<dbReference type="AlphaFoldDB" id="A0A0D7EB63"/>
<dbReference type="InterPro" id="IPR012341">
    <property type="entry name" value="6hp_glycosidase-like_sf"/>
</dbReference>
<proteinExistence type="predicted"/>
<dbReference type="InterPro" id="IPR008928">
    <property type="entry name" value="6-hairpin_glycosidase_sf"/>
</dbReference>
<evidence type="ECO:0000256" key="1">
    <source>
        <dbReference type="ARBA" id="ARBA00022801"/>
    </source>
</evidence>
<dbReference type="PANTHER" id="PTHR23403:SF1">
    <property type="entry name" value="TREHALASE"/>
    <property type="match status" value="1"/>
</dbReference>
<dbReference type="Gene3D" id="1.50.10.10">
    <property type="match status" value="1"/>
</dbReference>
<dbReference type="SUPFAM" id="SSF48208">
    <property type="entry name" value="Six-hairpin glycosidases"/>
    <property type="match status" value="1"/>
</dbReference>
<dbReference type="EMBL" id="JXXD01000025">
    <property type="protein sequence ID" value="KIZ37876.1"/>
    <property type="molecule type" value="Genomic_DNA"/>
</dbReference>
<dbReference type="Pfam" id="PF01204">
    <property type="entry name" value="Trehalase"/>
    <property type="match status" value="1"/>
</dbReference>
<dbReference type="PRINTS" id="PR00744">
    <property type="entry name" value="GLHYDRLASE37"/>
</dbReference>
<dbReference type="EC" id="3.2.1.28" evidence="3"/>
<keyword evidence="1 3" id="KW-0378">Hydrolase</keyword>
<comment type="caution">
    <text evidence="3">The sequence shown here is derived from an EMBL/GenBank/DDBJ whole genome shotgun (WGS) entry which is preliminary data.</text>
</comment>
<protein>
    <submittedName>
        <fullName evidence="3">Trehalase</fullName>
        <ecNumber evidence="3">3.2.1.28</ecNumber>
    </submittedName>
</protein>
<keyword evidence="2 3" id="KW-0326">Glycosidase</keyword>
<dbReference type="Proteomes" id="UP000032439">
    <property type="component" value="Unassembled WGS sequence"/>
</dbReference>
<gene>
    <name evidence="3" type="primary">treF</name>
    <name evidence="3" type="ORF">LO50_03870</name>
</gene>
<dbReference type="PANTHER" id="PTHR23403">
    <property type="entry name" value="TREHALASE"/>
    <property type="match status" value="1"/>
</dbReference>
<dbReference type="PROSITE" id="PS00928">
    <property type="entry name" value="TREHALASE_2"/>
    <property type="match status" value="1"/>
</dbReference>
<evidence type="ECO:0000256" key="2">
    <source>
        <dbReference type="ARBA" id="ARBA00023295"/>
    </source>
</evidence>
<dbReference type="GO" id="GO:0004555">
    <property type="term" value="F:alpha,alpha-trehalase activity"/>
    <property type="evidence" value="ECO:0007669"/>
    <property type="project" value="UniProtKB-EC"/>
</dbReference>
<organism evidence="3 4">
    <name type="scientific">Stutzerimonas stutzeri</name>
    <name type="common">Pseudomonas stutzeri</name>
    <dbReference type="NCBI Taxonomy" id="316"/>
    <lineage>
        <taxon>Bacteria</taxon>
        <taxon>Pseudomonadati</taxon>
        <taxon>Pseudomonadota</taxon>
        <taxon>Gammaproteobacteria</taxon>
        <taxon>Pseudomonadales</taxon>
        <taxon>Pseudomonadaceae</taxon>
        <taxon>Stutzerimonas</taxon>
    </lineage>
</organism>
<name>A0A0D7EB63_STUST</name>
<dbReference type="GO" id="GO:0005993">
    <property type="term" value="P:trehalose catabolic process"/>
    <property type="evidence" value="ECO:0007669"/>
    <property type="project" value="TreeGrafter"/>
</dbReference>
<accession>A0A0D7EB63</accession>
<dbReference type="RefSeq" id="WP_044314162.1">
    <property type="nucleotide sequence ID" value="NZ_JXXD01000025.1"/>
</dbReference>
<evidence type="ECO:0000313" key="3">
    <source>
        <dbReference type="EMBL" id="KIZ37876.1"/>
    </source>
</evidence>
<dbReference type="InterPro" id="IPR018232">
    <property type="entry name" value="Glyco_hydro_37_CS"/>
</dbReference>
<sequence>RARLLAPGGLATTEISGSGEQWDRPNGWAPLQWIAIRGLQHYGHDALALDIEERWLTIVSHLFERENKLVEKYVLRPCTEHAKGGEYPLQDGFGWTNGVTRKLMQQDPSHQANRCRAGHCRPPP</sequence>
<evidence type="ECO:0000313" key="4">
    <source>
        <dbReference type="Proteomes" id="UP000032439"/>
    </source>
</evidence>
<reference evidence="3 4" key="1">
    <citation type="submission" date="2014-11" db="EMBL/GenBank/DDBJ databases">
        <title>Genomics and ecophysiology of heterotrophic nitrogen fixing bacteria isolated from estuarine surface water.</title>
        <authorList>
            <person name="Bentzon-Tilia M."/>
            <person name="Severin I."/>
            <person name="Hansen L.H."/>
            <person name="Riemann L."/>
        </authorList>
    </citation>
    <scope>NUCLEOTIDE SEQUENCE [LARGE SCALE GENOMIC DNA]</scope>
    <source>
        <strain evidence="3 4">BAL361</strain>
    </source>
</reference>